<reference evidence="3" key="1">
    <citation type="submission" date="2020-07" db="EMBL/GenBank/DDBJ databases">
        <authorList>
            <person name="Partida-Martinez L."/>
            <person name="Huntemann M."/>
            <person name="Clum A."/>
            <person name="Wang J."/>
            <person name="Palaniappan K."/>
            <person name="Ritter S."/>
            <person name="Chen I.-M."/>
            <person name="Stamatis D."/>
            <person name="Reddy T."/>
            <person name="O'Malley R."/>
            <person name="Daum C."/>
            <person name="Shapiro N."/>
            <person name="Ivanova N."/>
            <person name="Kyrpides N."/>
            <person name="Woyke T."/>
        </authorList>
    </citation>
    <scope>NUCLEOTIDE SEQUENCE [LARGE SCALE GENOMIC DNA]</scope>
    <source>
        <strain evidence="3">AT2.8</strain>
    </source>
</reference>
<dbReference type="AlphaFoldDB" id="A0A852T8H5"/>
<feature type="region of interest" description="Disordered" evidence="1">
    <location>
        <begin position="75"/>
        <end position="99"/>
    </location>
</feature>
<gene>
    <name evidence="2" type="ORF">F4694_000859</name>
</gene>
<name>A0A852T8H5_9BACI</name>
<dbReference type="Proteomes" id="UP000548423">
    <property type="component" value="Unassembled WGS sequence"/>
</dbReference>
<protein>
    <submittedName>
        <fullName evidence="2">Uncharacterized protein</fullName>
    </submittedName>
</protein>
<accession>A0A852T8H5</accession>
<reference evidence="3" key="2">
    <citation type="submission" date="2020-08" db="EMBL/GenBank/DDBJ databases">
        <title>The Agave Microbiome: Exploring the role of microbial communities in plant adaptations to desert environments.</title>
        <authorList>
            <person name="Partida-Martinez L.P."/>
        </authorList>
    </citation>
    <scope>NUCLEOTIDE SEQUENCE [LARGE SCALE GENOMIC DNA]</scope>
    <source>
        <strain evidence="3">AT2.8</strain>
    </source>
</reference>
<proteinExistence type="predicted"/>
<feature type="compositionally biased region" description="Basic and acidic residues" evidence="1">
    <location>
        <begin position="86"/>
        <end position="95"/>
    </location>
</feature>
<evidence type="ECO:0000256" key="1">
    <source>
        <dbReference type="SAM" id="MobiDB-lite"/>
    </source>
</evidence>
<dbReference type="EMBL" id="JACCBX010000002">
    <property type="protein sequence ID" value="NYE04115.1"/>
    <property type="molecule type" value="Genomic_DNA"/>
</dbReference>
<evidence type="ECO:0000313" key="2">
    <source>
        <dbReference type="EMBL" id="NYE04115.1"/>
    </source>
</evidence>
<organism evidence="2 3">
    <name type="scientific">Neobacillus niacini</name>
    <dbReference type="NCBI Taxonomy" id="86668"/>
    <lineage>
        <taxon>Bacteria</taxon>
        <taxon>Bacillati</taxon>
        <taxon>Bacillota</taxon>
        <taxon>Bacilli</taxon>
        <taxon>Bacillales</taxon>
        <taxon>Bacillaceae</taxon>
        <taxon>Neobacillus</taxon>
    </lineage>
</organism>
<comment type="caution">
    <text evidence="2">The sequence shown here is derived from an EMBL/GenBank/DDBJ whole genome shotgun (WGS) entry which is preliminary data.</text>
</comment>
<sequence>MEDFMADKNERRSIFDSFKFWGHRPNLKDSLSPDIEKSPIIMIEDLATDNTFEDLATDNTFEDLATDNTIGNLATDNTIEDVETADSPKEKRDESNPSNVRLYETISGNFIITRGWDGNNMQVYKMRRKNY</sequence>
<evidence type="ECO:0000313" key="3">
    <source>
        <dbReference type="Proteomes" id="UP000548423"/>
    </source>
</evidence>